<name>A0AAU8L0X5_9CAUD</name>
<dbReference type="EMBL" id="PP885733">
    <property type="protein sequence ID" value="XCN28312.1"/>
    <property type="molecule type" value="Genomic_DNA"/>
</dbReference>
<protein>
    <submittedName>
        <fullName evidence="1">Uncharacterized protein</fullName>
    </submittedName>
</protein>
<evidence type="ECO:0000313" key="1">
    <source>
        <dbReference type="EMBL" id="XCN28312.1"/>
    </source>
</evidence>
<proteinExistence type="predicted"/>
<accession>A0AAU8L0X5</accession>
<organism evidence="1">
    <name type="scientific">Pantoea phage Survivor</name>
    <dbReference type="NCBI Taxonomy" id="3232176"/>
    <lineage>
        <taxon>Viruses</taxon>
        <taxon>Duplodnaviria</taxon>
        <taxon>Heunggongvirae</taxon>
        <taxon>Uroviricota</taxon>
        <taxon>Caudoviricetes</taxon>
    </lineage>
</organism>
<reference evidence="1" key="1">
    <citation type="submission" date="2024-06" db="EMBL/GenBank/DDBJ databases">
        <authorList>
            <person name="Gannavaram S."/>
            <person name="Nemani S."/>
            <person name="Datta M."/>
            <person name="Picchiottino A."/>
            <person name="Mereddy A."/>
            <person name="Gannavaram N."/>
            <person name="Honeycutt C."/>
            <person name="Tran D."/>
            <person name="Choi K."/>
            <person name="Srinivasan K."/>
            <person name="Johnson A."/>
        </authorList>
    </citation>
    <scope>NUCLEOTIDE SEQUENCE</scope>
</reference>
<sequence>MPKITINLNGSVHKQPSVEIDVKDIVWISGKTNRPGCTVTLTLGRVLKSTDDSTELRKAMDAAKAADDTPQRG</sequence>